<accession>A0A914VIY2</accession>
<organism evidence="2 3">
    <name type="scientific">Plectus sambesii</name>
    <dbReference type="NCBI Taxonomy" id="2011161"/>
    <lineage>
        <taxon>Eukaryota</taxon>
        <taxon>Metazoa</taxon>
        <taxon>Ecdysozoa</taxon>
        <taxon>Nematoda</taxon>
        <taxon>Chromadorea</taxon>
        <taxon>Plectida</taxon>
        <taxon>Plectina</taxon>
        <taxon>Plectoidea</taxon>
        <taxon>Plectidae</taxon>
        <taxon>Plectus</taxon>
    </lineage>
</organism>
<name>A0A914VIY2_9BILA</name>
<dbReference type="AlphaFoldDB" id="A0A914VIY2"/>
<dbReference type="Proteomes" id="UP000887566">
    <property type="component" value="Unplaced"/>
</dbReference>
<evidence type="ECO:0000313" key="2">
    <source>
        <dbReference type="Proteomes" id="UP000887566"/>
    </source>
</evidence>
<keyword evidence="2" id="KW-1185">Reference proteome</keyword>
<evidence type="ECO:0000256" key="1">
    <source>
        <dbReference type="SAM" id="MobiDB-lite"/>
    </source>
</evidence>
<proteinExistence type="predicted"/>
<feature type="compositionally biased region" description="Basic and acidic residues" evidence="1">
    <location>
        <begin position="48"/>
        <end position="61"/>
    </location>
</feature>
<sequence length="139" mass="14951">MFLSLTKRMRKIPSPIRVDTDSRPSSIVARGVGGGRWARRGVIGGRTDTPDGKNASGRDRARGEICAPNSTVRSSFGDAIPVRRLASPHHRLVQINKATSASPEWATSPPLNLCANCARARHRPTAFGTPFSLSLYSGT</sequence>
<reference evidence="3" key="1">
    <citation type="submission" date="2022-11" db="UniProtKB">
        <authorList>
            <consortium name="WormBaseParasite"/>
        </authorList>
    </citation>
    <scope>IDENTIFICATION</scope>
</reference>
<evidence type="ECO:0000313" key="3">
    <source>
        <dbReference type="WBParaSite" id="PSAMB.scaffold2064size45355.g16357.t1"/>
    </source>
</evidence>
<feature type="region of interest" description="Disordered" evidence="1">
    <location>
        <begin position="38"/>
        <end position="61"/>
    </location>
</feature>
<dbReference type="WBParaSite" id="PSAMB.scaffold2064size45355.g16357.t1">
    <property type="protein sequence ID" value="PSAMB.scaffold2064size45355.g16357.t1"/>
    <property type="gene ID" value="PSAMB.scaffold2064size45355.g16357"/>
</dbReference>
<protein>
    <submittedName>
        <fullName evidence="3">Uncharacterized protein</fullName>
    </submittedName>
</protein>